<name>A0ABR7K3E8_9FIRM</name>
<dbReference type="NCBIfam" id="TIGR01587">
    <property type="entry name" value="cas3_core"/>
    <property type="match status" value="1"/>
</dbReference>
<keyword evidence="7" id="KW-0347">Helicase</keyword>
<dbReference type="PANTHER" id="PTHR47959">
    <property type="entry name" value="ATP-DEPENDENT RNA HELICASE RHLE-RELATED"/>
    <property type="match status" value="1"/>
</dbReference>
<keyword evidence="6" id="KW-0378">Hydrolase</keyword>
<dbReference type="PROSITE" id="PS51643">
    <property type="entry name" value="HD_CAS3"/>
    <property type="match status" value="1"/>
</dbReference>
<dbReference type="InterPro" id="IPR006474">
    <property type="entry name" value="Helicase_Cas3_CRISPR-ass_core"/>
</dbReference>
<evidence type="ECO:0000259" key="11">
    <source>
        <dbReference type="PROSITE" id="PS51643"/>
    </source>
</evidence>
<dbReference type="EMBL" id="JACRWD010000001">
    <property type="protein sequence ID" value="MBC6003624.1"/>
    <property type="molecule type" value="Genomic_DNA"/>
</dbReference>
<reference evidence="12 13" key="1">
    <citation type="submission" date="2020-08" db="EMBL/GenBank/DDBJ databases">
        <authorList>
            <person name="Liu C."/>
            <person name="Sun Q."/>
        </authorList>
    </citation>
    <scope>NUCLEOTIDE SEQUENCE [LARGE SCALE GENOMIC DNA]</scope>
    <source>
        <strain evidence="12 13">NSJ-45</strain>
    </source>
</reference>
<evidence type="ECO:0000256" key="8">
    <source>
        <dbReference type="ARBA" id="ARBA00022840"/>
    </source>
</evidence>
<feature type="domain" description="HD Cas3-type" evidence="11">
    <location>
        <begin position="493"/>
        <end position="673"/>
    </location>
</feature>
<dbReference type="SUPFAM" id="SSF52540">
    <property type="entry name" value="P-loop containing nucleoside triphosphate hydrolases"/>
    <property type="match status" value="1"/>
</dbReference>
<gene>
    <name evidence="12" type="primary">cas3</name>
    <name evidence="12" type="ORF">H8891_07405</name>
</gene>
<evidence type="ECO:0000256" key="6">
    <source>
        <dbReference type="ARBA" id="ARBA00022801"/>
    </source>
</evidence>
<dbReference type="SMART" id="SM00487">
    <property type="entry name" value="DEXDc"/>
    <property type="match status" value="1"/>
</dbReference>
<dbReference type="RefSeq" id="WP_187005846.1">
    <property type="nucleotide sequence ID" value="NZ_JACRWD010000001.1"/>
</dbReference>
<evidence type="ECO:0000313" key="13">
    <source>
        <dbReference type="Proteomes" id="UP000611796"/>
    </source>
</evidence>
<organism evidence="12 13">
    <name type="scientific">Paeniclostridium hominis</name>
    <dbReference type="NCBI Taxonomy" id="2764329"/>
    <lineage>
        <taxon>Bacteria</taxon>
        <taxon>Bacillati</taxon>
        <taxon>Bacillota</taxon>
        <taxon>Clostridia</taxon>
        <taxon>Peptostreptococcales</taxon>
        <taxon>Peptostreptococcaceae</taxon>
        <taxon>Paeniclostridium</taxon>
    </lineage>
</organism>
<feature type="domain" description="Helicase ATP-binding" evidence="10">
    <location>
        <begin position="23"/>
        <end position="191"/>
    </location>
</feature>
<evidence type="ECO:0000259" key="10">
    <source>
        <dbReference type="PROSITE" id="PS51192"/>
    </source>
</evidence>
<sequence length="685" mass="79783">MENFLRILFGVERVKLTEVQEKINKCNINKNQLILSSCGSGKTEASYYMVKKWNKKVLYAYPMKTLASSIHNRLNKYEQILNSGKVWTIQHSSANEDKFLSGDMCITTIDQVLSGYLAIGTQSFIKGKNVVISNFIFDEIQLFEPGKTLKTTICMLDKLKDNGNKFVIMTATMPKKLIDFLADRYDMQVTITDKPSVDNREVKLYYQEDLNIKKIEDFDTKQIIICNSQKEQEEIYNNINNKDRVILLNNKLLKEDRENIEMLVFKYFGKESEENDKILITTQIVEAGMDISATRMYSSLSPIDSLIQREGRVCRWGGNGELIVFNGFYDIYDKQVCENTLKKIESNQGLIFNWGTQKKWVNDILNPFYEEHLKDLKRFSKFTMKSGNRNDLIRDIENINIIVSKFYNKEDFEKCSISISRNTLKKLSTNNTFYKIKGKEVVEISERDIDNGDTIIIEGNDCIYDKVGFRFKEGFVANEFPCENKEKIKIKFGDYIKEPWIYHALATKEIMRYKLINSNFKTWTNEEIERYSTLGALHDLGKLNKDWQKFIGMDDKPLAHNVFAKRNSSLIKDARHNLISALAIDGLINKKLEFNLIINHHGRIMPTKTIENTRYYDMVDGYDELVAKVGYEGLVIKSQRNIDILDKHLMTPSDKDWVDFIYLEGILMESDIEAIDKVREYELNK</sequence>
<dbReference type="Pfam" id="PF00270">
    <property type="entry name" value="DEAD"/>
    <property type="match status" value="1"/>
</dbReference>
<dbReference type="PANTHER" id="PTHR47959:SF16">
    <property type="entry name" value="CRISPR-ASSOCIATED NUCLEASE_HELICASE CAS3-RELATED"/>
    <property type="match status" value="1"/>
</dbReference>
<dbReference type="Pfam" id="PF18019">
    <property type="entry name" value="Cas3_HD"/>
    <property type="match status" value="1"/>
</dbReference>
<evidence type="ECO:0000313" key="12">
    <source>
        <dbReference type="EMBL" id="MBC6003624.1"/>
    </source>
</evidence>
<evidence type="ECO:0000256" key="2">
    <source>
        <dbReference type="ARBA" id="ARBA00009046"/>
    </source>
</evidence>
<keyword evidence="13" id="KW-1185">Reference proteome</keyword>
<dbReference type="InterPro" id="IPR011545">
    <property type="entry name" value="DEAD/DEAH_box_helicase_dom"/>
</dbReference>
<comment type="caution">
    <text evidence="12">The sequence shown here is derived from an EMBL/GenBank/DDBJ whole genome shotgun (WGS) entry which is preliminary data.</text>
</comment>
<evidence type="ECO:0000256" key="4">
    <source>
        <dbReference type="ARBA" id="ARBA00022723"/>
    </source>
</evidence>
<dbReference type="InterPro" id="IPR027417">
    <property type="entry name" value="P-loop_NTPase"/>
</dbReference>
<proteinExistence type="inferred from homology"/>
<keyword evidence="8" id="KW-0067">ATP-binding</keyword>
<evidence type="ECO:0000256" key="1">
    <source>
        <dbReference type="ARBA" id="ARBA00006847"/>
    </source>
</evidence>
<comment type="similarity">
    <text evidence="2">In the central section; belongs to the CRISPR-associated helicase Cas3 family.</text>
</comment>
<keyword evidence="5" id="KW-0547">Nucleotide-binding</keyword>
<dbReference type="InterPro" id="IPR006483">
    <property type="entry name" value="CRISPR-assoc_Cas3_HD"/>
</dbReference>
<protein>
    <submittedName>
        <fullName evidence="12">CRISPR-associated helicase Cas3</fullName>
    </submittedName>
</protein>
<dbReference type="PROSITE" id="PS51192">
    <property type="entry name" value="HELICASE_ATP_BIND_1"/>
    <property type="match status" value="1"/>
</dbReference>
<dbReference type="Gene3D" id="3.40.50.300">
    <property type="entry name" value="P-loop containing nucleotide triphosphate hydrolases"/>
    <property type="match status" value="2"/>
</dbReference>
<dbReference type="InterPro" id="IPR054712">
    <property type="entry name" value="Cas3-like_dom"/>
</dbReference>
<accession>A0ABR7K3E8</accession>
<keyword evidence="4" id="KW-0479">Metal-binding</keyword>
<dbReference type="CDD" id="cd09641">
    <property type="entry name" value="Cas3''_I"/>
    <property type="match status" value="1"/>
</dbReference>
<dbReference type="Pfam" id="PF22590">
    <property type="entry name" value="Cas3-like_C_2"/>
    <property type="match status" value="1"/>
</dbReference>
<evidence type="ECO:0000256" key="9">
    <source>
        <dbReference type="ARBA" id="ARBA00023118"/>
    </source>
</evidence>
<dbReference type="Gene3D" id="1.10.3210.30">
    <property type="match status" value="1"/>
</dbReference>
<dbReference type="Proteomes" id="UP000611796">
    <property type="component" value="Unassembled WGS sequence"/>
</dbReference>
<dbReference type="InterPro" id="IPR014001">
    <property type="entry name" value="Helicase_ATP-bd"/>
</dbReference>
<evidence type="ECO:0000256" key="3">
    <source>
        <dbReference type="ARBA" id="ARBA00022722"/>
    </source>
</evidence>
<evidence type="ECO:0000256" key="5">
    <source>
        <dbReference type="ARBA" id="ARBA00022741"/>
    </source>
</evidence>
<comment type="similarity">
    <text evidence="1">In the N-terminal section; belongs to the CRISPR-associated nuclease Cas3-HD family.</text>
</comment>
<evidence type="ECO:0000256" key="7">
    <source>
        <dbReference type="ARBA" id="ARBA00022806"/>
    </source>
</evidence>
<dbReference type="InterPro" id="IPR050079">
    <property type="entry name" value="DEAD_box_RNA_helicase"/>
</dbReference>
<dbReference type="InterPro" id="IPR038257">
    <property type="entry name" value="CRISPR-assoc_Cas3_HD_sf"/>
</dbReference>
<keyword evidence="9" id="KW-0051">Antiviral defense</keyword>
<keyword evidence="3" id="KW-0540">Nuclease</keyword>